<reference evidence="2" key="1">
    <citation type="submission" date="2021-10" db="EMBL/GenBank/DDBJ databases">
        <authorList>
            <person name="Piombo E."/>
        </authorList>
    </citation>
    <scope>NUCLEOTIDE SEQUENCE</scope>
</reference>
<protein>
    <submittedName>
        <fullName evidence="2">Uncharacterized protein</fullName>
    </submittedName>
</protein>
<dbReference type="OrthoDB" id="5141360at2759"/>
<dbReference type="Proteomes" id="UP000696573">
    <property type="component" value="Unassembled WGS sequence"/>
</dbReference>
<keyword evidence="3" id="KW-1185">Reference proteome</keyword>
<organism evidence="2 3">
    <name type="scientific">Clonostachys rhizophaga</name>
    <dbReference type="NCBI Taxonomy" id="160324"/>
    <lineage>
        <taxon>Eukaryota</taxon>
        <taxon>Fungi</taxon>
        <taxon>Dikarya</taxon>
        <taxon>Ascomycota</taxon>
        <taxon>Pezizomycotina</taxon>
        <taxon>Sordariomycetes</taxon>
        <taxon>Hypocreomycetidae</taxon>
        <taxon>Hypocreales</taxon>
        <taxon>Bionectriaceae</taxon>
        <taxon>Clonostachys</taxon>
    </lineage>
</organism>
<evidence type="ECO:0000313" key="2">
    <source>
        <dbReference type="EMBL" id="CAH0016814.1"/>
    </source>
</evidence>
<comment type="caution">
    <text evidence="2">The sequence shown here is derived from an EMBL/GenBank/DDBJ whole genome shotgun (WGS) entry which is preliminary data.</text>
</comment>
<evidence type="ECO:0000313" key="3">
    <source>
        <dbReference type="Proteomes" id="UP000696573"/>
    </source>
</evidence>
<gene>
    <name evidence="2" type="ORF">CRHIZ90672A_00014122</name>
</gene>
<feature type="region of interest" description="Disordered" evidence="1">
    <location>
        <begin position="1"/>
        <end position="28"/>
    </location>
</feature>
<proteinExistence type="predicted"/>
<sequence length="103" mass="11696">MHIASRQALSRISSKKDLASAHGQPNRRVTCSCDWWQERLHILPSTAFKGQDRVSSWTSVWRKDETRAHGRKAWSFAHRDCTASVGDSLKIPIGYTTPRCSQT</sequence>
<name>A0A9N9V0B9_9HYPO</name>
<evidence type="ECO:0000256" key="1">
    <source>
        <dbReference type="SAM" id="MobiDB-lite"/>
    </source>
</evidence>
<dbReference type="EMBL" id="CABFNQ020000485">
    <property type="protein sequence ID" value="CAH0016814.1"/>
    <property type="molecule type" value="Genomic_DNA"/>
</dbReference>
<dbReference type="AlphaFoldDB" id="A0A9N9V0B9"/>
<accession>A0A9N9V0B9</accession>